<evidence type="ECO:0000256" key="7">
    <source>
        <dbReference type="RuleBase" id="RU000382"/>
    </source>
</evidence>
<dbReference type="GO" id="GO:0019752">
    <property type="term" value="P:carboxylic acid metabolic process"/>
    <property type="evidence" value="ECO:0007669"/>
    <property type="project" value="InterPro"/>
</dbReference>
<evidence type="ECO:0000256" key="1">
    <source>
        <dbReference type="ARBA" id="ARBA00001933"/>
    </source>
</evidence>
<proteinExistence type="inferred from homology"/>
<reference evidence="8" key="1">
    <citation type="submission" date="2023-03" db="UniProtKB">
        <authorList>
            <consortium name="EnsemblPlants"/>
        </authorList>
    </citation>
    <scope>IDENTIFICATION</scope>
</reference>
<dbReference type="PROSITE" id="PS00392">
    <property type="entry name" value="DDC_GAD_HDC_YDC"/>
    <property type="match status" value="1"/>
</dbReference>
<dbReference type="AlphaFoldDB" id="A0A9I9CTS8"/>
<keyword evidence="5 7" id="KW-0456">Lyase</keyword>
<evidence type="ECO:0000313" key="8">
    <source>
        <dbReference type="EnsemblPlants" id="MELO3C008357.2.1"/>
    </source>
</evidence>
<dbReference type="EnsemblPlants" id="MELO3C008357.2.1">
    <property type="protein sequence ID" value="MELO3C008357.2.1"/>
    <property type="gene ID" value="MELO3C008357.2"/>
</dbReference>
<dbReference type="InterPro" id="IPR015421">
    <property type="entry name" value="PyrdxlP-dep_Trfase_major"/>
</dbReference>
<evidence type="ECO:0000256" key="6">
    <source>
        <dbReference type="PIRSR" id="PIRSR602129-50"/>
    </source>
</evidence>
<dbReference type="InterPro" id="IPR002129">
    <property type="entry name" value="PyrdxlP-dep_de-COase"/>
</dbReference>
<dbReference type="PANTHER" id="PTHR46101">
    <property type="match status" value="1"/>
</dbReference>
<dbReference type="Gene3D" id="3.90.1150.10">
    <property type="entry name" value="Aspartate Aminotransferase, domain 1"/>
    <property type="match status" value="1"/>
</dbReference>
<sequence>MVGSVMGMGENNGGAEVLIGKFDTNLVFSDPLPPLAVSNNGLDLNGQQHVDSNQKGKREIVLGRNVHTSCLSITEPDANDESTGDKEAYMASVLARYRKSLLERTKYHLGYPYNLDFDYGALAQLQHFSINNLGDPFIESNYGVHSRQFEVGVLDWFARLWEIEKNEYWGYITNCGTEGNLHGILVGISETLGIGSCRREVLSDGILYASRESHYSVFKAARMYRMDCVKVGTLISGEIDCADLRVKLLANKDKPAILNVNIGTTVKGAVDDLDLVIQTLNECGFSKDRFYIHCDGALFGLMMPFVKREYLCVAVDGMLDFNCTEIEIHRSGSPEMKAIIKLWYFMLAPKVSFKKPIGSVSVSGHKFVGCPMPCGVQLTRLEHINALSSNVEYLASRDATIMGSRNGHAPIFLWYTLNRKGYKGFQKEVQKCLRNAHYLKDRLLDAGISAMLNELSSTVVFERPRDEEFIRRWQLACEGSIAHVVVMPSVSQEKLDDFLAELVEKRSTWYDDENVQPPCVAAELGNESCACKLHRS</sequence>
<evidence type="ECO:0000256" key="5">
    <source>
        <dbReference type="ARBA" id="ARBA00023239"/>
    </source>
</evidence>
<evidence type="ECO:0008006" key="9">
    <source>
        <dbReference type="Google" id="ProtNLM"/>
    </source>
</evidence>
<keyword evidence="3" id="KW-0210">Decarboxylase</keyword>
<name>A0A9I9CTS8_CUCME</name>
<dbReference type="GO" id="GO:0016831">
    <property type="term" value="F:carboxy-lyase activity"/>
    <property type="evidence" value="ECO:0007669"/>
    <property type="project" value="UniProtKB-KW"/>
</dbReference>
<dbReference type="InterPro" id="IPR051151">
    <property type="entry name" value="Group_II_Decarboxylase"/>
</dbReference>
<evidence type="ECO:0000256" key="2">
    <source>
        <dbReference type="ARBA" id="ARBA00009533"/>
    </source>
</evidence>
<dbReference type="InterPro" id="IPR015424">
    <property type="entry name" value="PyrdxlP-dep_Trfase"/>
</dbReference>
<evidence type="ECO:0000256" key="4">
    <source>
        <dbReference type="ARBA" id="ARBA00022898"/>
    </source>
</evidence>
<dbReference type="InterPro" id="IPR015422">
    <property type="entry name" value="PyrdxlP-dep_Trfase_small"/>
</dbReference>
<organism evidence="8">
    <name type="scientific">Cucumis melo</name>
    <name type="common">Muskmelon</name>
    <dbReference type="NCBI Taxonomy" id="3656"/>
    <lineage>
        <taxon>Eukaryota</taxon>
        <taxon>Viridiplantae</taxon>
        <taxon>Streptophyta</taxon>
        <taxon>Embryophyta</taxon>
        <taxon>Tracheophyta</taxon>
        <taxon>Spermatophyta</taxon>
        <taxon>Magnoliopsida</taxon>
        <taxon>eudicotyledons</taxon>
        <taxon>Gunneridae</taxon>
        <taxon>Pentapetalae</taxon>
        <taxon>rosids</taxon>
        <taxon>fabids</taxon>
        <taxon>Cucurbitales</taxon>
        <taxon>Cucurbitaceae</taxon>
        <taxon>Benincaseae</taxon>
        <taxon>Cucumis</taxon>
    </lineage>
</organism>
<dbReference type="InterPro" id="IPR021115">
    <property type="entry name" value="Pyridoxal-P_BS"/>
</dbReference>
<dbReference type="Gramene" id="MELO3C008357.2.1">
    <property type="protein sequence ID" value="MELO3C008357.2.1"/>
    <property type="gene ID" value="MELO3C008357.2"/>
</dbReference>
<dbReference type="Gene3D" id="3.40.640.10">
    <property type="entry name" value="Type I PLP-dependent aspartate aminotransferase-like (Major domain)"/>
    <property type="match status" value="1"/>
</dbReference>
<evidence type="ECO:0000256" key="3">
    <source>
        <dbReference type="ARBA" id="ARBA00022793"/>
    </source>
</evidence>
<comment type="similarity">
    <text evidence="2 7">Belongs to the group II decarboxylase family.</text>
</comment>
<dbReference type="Pfam" id="PF00282">
    <property type="entry name" value="Pyridoxal_deC"/>
    <property type="match status" value="2"/>
</dbReference>
<keyword evidence="4 6" id="KW-0663">Pyridoxal phosphate</keyword>
<accession>A0A9I9CTS8</accession>
<dbReference type="GO" id="GO:0030170">
    <property type="term" value="F:pyridoxal phosphate binding"/>
    <property type="evidence" value="ECO:0007669"/>
    <property type="project" value="InterPro"/>
</dbReference>
<dbReference type="SUPFAM" id="SSF53383">
    <property type="entry name" value="PLP-dependent transferases"/>
    <property type="match status" value="1"/>
</dbReference>
<protein>
    <recommendedName>
        <fullName evidence="9">Serine decarboxylase</fullName>
    </recommendedName>
</protein>
<feature type="modified residue" description="N6-(pyridoxal phosphate)lysine" evidence="6">
    <location>
        <position position="366"/>
    </location>
</feature>
<dbReference type="PANTHER" id="PTHR46101:SF2">
    <property type="entry name" value="SERINE DECARBOXYLASE"/>
    <property type="match status" value="1"/>
</dbReference>
<comment type="cofactor">
    <cofactor evidence="1 6 7">
        <name>pyridoxal 5'-phosphate</name>
        <dbReference type="ChEBI" id="CHEBI:597326"/>
    </cofactor>
</comment>